<proteinExistence type="predicted"/>
<sequence>MTKGSLKYYFDSAREKAAKAHPEFKDQLKAFWLYDLRAKAADDTSAEKGDQAAADLLGHIDVRTTKRHYLRRGKKVAPTR</sequence>
<keyword evidence="2" id="KW-1185">Reference proteome</keyword>
<organism evidence="1 2">
    <name type="scientific">Mycoavidus cysteinexigens</name>
    <dbReference type="NCBI Taxonomy" id="1553431"/>
    <lineage>
        <taxon>Bacteria</taxon>
        <taxon>Pseudomonadati</taxon>
        <taxon>Pseudomonadota</taxon>
        <taxon>Betaproteobacteria</taxon>
        <taxon>Burkholderiales</taxon>
        <taxon>Burkholderiaceae</taxon>
        <taxon>Mycoavidus</taxon>
    </lineage>
</organism>
<protein>
    <submittedName>
        <fullName evidence="1">Phage-related integrase</fullName>
    </submittedName>
</protein>
<reference evidence="1 2" key="1">
    <citation type="journal article" date="2018" name="Microbes Environ.">
        <title>Comparative Genomic Insights into Endofungal Lifestyles of Two Bacterial Endosymbionts, Mycoavidus cysteinexigens and Burkholderia rhizoxinica.</title>
        <authorList>
            <person name="Sharmin D."/>
            <person name="Guo Y."/>
            <person name="Nishizawa T."/>
            <person name="Ohshima S."/>
            <person name="Sato Y."/>
            <person name="Takashima Y."/>
            <person name="Narisawa K."/>
            <person name="Ohta H."/>
        </authorList>
    </citation>
    <scope>NUCLEOTIDE SEQUENCE [LARGE SCALE GENOMIC DNA]</scope>
    <source>
        <strain evidence="1 2">B1-EB</strain>
    </source>
</reference>
<gene>
    <name evidence="1" type="ORF">MCB1EB_1323</name>
</gene>
<dbReference type="Gene3D" id="1.10.443.10">
    <property type="entry name" value="Intergrase catalytic core"/>
    <property type="match status" value="1"/>
</dbReference>
<dbReference type="InterPro" id="IPR013762">
    <property type="entry name" value="Integrase-like_cat_sf"/>
</dbReference>
<dbReference type="GO" id="GO:0015074">
    <property type="term" value="P:DNA integration"/>
    <property type="evidence" value="ECO:0007669"/>
    <property type="project" value="InterPro"/>
</dbReference>
<name>A0A2Z6EVK5_9BURK</name>
<evidence type="ECO:0000313" key="1">
    <source>
        <dbReference type="EMBL" id="BBE09484.1"/>
    </source>
</evidence>
<dbReference type="AlphaFoldDB" id="A0A2Z6EVK5"/>
<dbReference type="EMBL" id="AP018150">
    <property type="protein sequence ID" value="BBE09484.1"/>
    <property type="molecule type" value="Genomic_DNA"/>
</dbReference>
<evidence type="ECO:0000313" key="2">
    <source>
        <dbReference type="Proteomes" id="UP000282597"/>
    </source>
</evidence>
<dbReference type="Proteomes" id="UP000282597">
    <property type="component" value="Chromosome"/>
</dbReference>
<dbReference type="GO" id="GO:0003677">
    <property type="term" value="F:DNA binding"/>
    <property type="evidence" value="ECO:0007669"/>
    <property type="project" value="InterPro"/>
</dbReference>
<dbReference type="KEGG" id="mcys:MCB1EB_1323"/>
<dbReference type="GO" id="GO:0006310">
    <property type="term" value="P:DNA recombination"/>
    <property type="evidence" value="ECO:0007669"/>
    <property type="project" value="InterPro"/>
</dbReference>
<accession>A0A2Z6EVK5</accession>